<evidence type="ECO:0000256" key="4">
    <source>
        <dbReference type="ARBA" id="ARBA00022705"/>
    </source>
</evidence>
<dbReference type="GO" id="GO:0006260">
    <property type="term" value="P:DNA replication"/>
    <property type="evidence" value="ECO:0007669"/>
    <property type="project" value="UniProtKB-KW"/>
</dbReference>
<keyword evidence="4" id="KW-0235">DNA replication</keyword>
<evidence type="ECO:0000256" key="10">
    <source>
        <dbReference type="ARBA" id="ARBA00035861"/>
    </source>
</evidence>
<dbReference type="SUPFAM" id="SSF55811">
    <property type="entry name" value="Nudix"/>
    <property type="match status" value="1"/>
</dbReference>
<dbReference type="GO" id="GO:0035539">
    <property type="term" value="F:8-oxo-7,8-dihydrodeoxyguanosine triphosphate pyrophosphatase activity"/>
    <property type="evidence" value="ECO:0007669"/>
    <property type="project" value="UniProtKB-EC"/>
</dbReference>
<comment type="catalytic activity">
    <reaction evidence="11">
        <text>8-oxo-GTP + H2O = 8-oxo-GMP + diphosphate + H(+)</text>
        <dbReference type="Rhea" id="RHEA:67616"/>
        <dbReference type="ChEBI" id="CHEBI:15377"/>
        <dbReference type="ChEBI" id="CHEBI:15378"/>
        <dbReference type="ChEBI" id="CHEBI:33019"/>
        <dbReference type="ChEBI" id="CHEBI:143553"/>
        <dbReference type="ChEBI" id="CHEBI:145694"/>
    </reaction>
</comment>
<evidence type="ECO:0000256" key="12">
    <source>
        <dbReference type="ARBA" id="ARBA00038905"/>
    </source>
</evidence>
<evidence type="ECO:0000259" key="17">
    <source>
        <dbReference type="PROSITE" id="PS51462"/>
    </source>
</evidence>
<dbReference type="EC" id="3.6.1.55" evidence="12"/>
<keyword evidence="5" id="KW-0479">Metal-binding</keyword>
<evidence type="ECO:0000313" key="18">
    <source>
        <dbReference type="EMBL" id="SHG71664.1"/>
    </source>
</evidence>
<dbReference type="PROSITE" id="PS00893">
    <property type="entry name" value="NUDIX_BOX"/>
    <property type="match status" value="1"/>
</dbReference>
<evidence type="ECO:0000256" key="11">
    <source>
        <dbReference type="ARBA" id="ARBA00036904"/>
    </source>
</evidence>
<dbReference type="InterPro" id="IPR036206">
    <property type="entry name" value="ThiamineP_synth_sf"/>
</dbReference>
<comment type="similarity">
    <text evidence="2">Belongs to the Nudix hydrolase family.</text>
</comment>
<keyword evidence="3" id="KW-0515">Mutator protein</keyword>
<reference evidence="18 19" key="1">
    <citation type="submission" date="2016-11" db="EMBL/GenBank/DDBJ databases">
        <authorList>
            <person name="Jaros S."/>
            <person name="Januszkiewicz K."/>
            <person name="Wedrychowicz H."/>
        </authorList>
    </citation>
    <scope>NUCLEOTIDE SEQUENCE [LARGE SCALE GENOMIC DNA]</scope>
    <source>
        <strain evidence="18 19">CGMCC 1.7049</strain>
    </source>
</reference>
<keyword evidence="8" id="KW-0460">Magnesium</keyword>
<dbReference type="PANTHER" id="PTHR47707">
    <property type="entry name" value="8-OXO-DGTP DIPHOSPHATASE"/>
    <property type="match status" value="1"/>
</dbReference>
<dbReference type="GO" id="GO:0006281">
    <property type="term" value="P:DNA repair"/>
    <property type="evidence" value="ECO:0007669"/>
    <property type="project" value="UniProtKB-KW"/>
</dbReference>
<sequence>MTGDLPLIEVACGVLQRADGQVLLAQRPEGKIAAGYWEFPGGKIEPGESADEALLRELHEELGVAVRAARPLIRLRHAYHNRIVILDTWLVTDFDGQPQSRENQALAWVALDAIAAYTTLPTVAPILKPLRLPAHYVFTPPTIDPATLRDRLPALPGDALLRLRLPALDDRAYAALAASLRRGGHRLVLDRDPALSRELECGWHATTRAWRALRQRPDVPAFYGSAHGRADLDALRRLDADAAVLGAVLPTASHPGEPTLGWDGFAGAALESGLPVYAIGGVGREHLLYAWQHGGQGCAGISAYW</sequence>
<dbReference type="STRING" id="490188.SAMN04488068_1235"/>
<evidence type="ECO:0000256" key="8">
    <source>
        <dbReference type="ARBA" id="ARBA00022842"/>
    </source>
</evidence>
<comment type="cofactor">
    <cofactor evidence="1">
        <name>Mg(2+)</name>
        <dbReference type="ChEBI" id="CHEBI:18420"/>
    </cofactor>
</comment>
<dbReference type="Pfam" id="PF02581">
    <property type="entry name" value="TMP-TENI"/>
    <property type="match status" value="1"/>
</dbReference>
<comment type="catalytic activity">
    <reaction evidence="10">
        <text>8-oxo-dGTP + H2O = 8-oxo-dGMP + diphosphate + H(+)</text>
        <dbReference type="Rhea" id="RHEA:31575"/>
        <dbReference type="ChEBI" id="CHEBI:15377"/>
        <dbReference type="ChEBI" id="CHEBI:15378"/>
        <dbReference type="ChEBI" id="CHEBI:33019"/>
        <dbReference type="ChEBI" id="CHEBI:63224"/>
        <dbReference type="ChEBI" id="CHEBI:77896"/>
        <dbReference type="EC" id="3.6.1.55"/>
    </reaction>
</comment>
<dbReference type="Proteomes" id="UP000199758">
    <property type="component" value="Unassembled WGS sequence"/>
</dbReference>
<keyword evidence="7" id="KW-0378">Hydrolase</keyword>
<evidence type="ECO:0000256" key="3">
    <source>
        <dbReference type="ARBA" id="ARBA00022457"/>
    </source>
</evidence>
<evidence type="ECO:0000256" key="9">
    <source>
        <dbReference type="ARBA" id="ARBA00023204"/>
    </source>
</evidence>
<evidence type="ECO:0000256" key="15">
    <source>
        <dbReference type="ARBA" id="ARBA00041979"/>
    </source>
</evidence>
<evidence type="ECO:0000256" key="5">
    <source>
        <dbReference type="ARBA" id="ARBA00022723"/>
    </source>
</evidence>
<dbReference type="AlphaFoldDB" id="A0A1M5M2X5"/>
<dbReference type="GO" id="GO:0008413">
    <property type="term" value="F:8-oxo-7,8-dihydroguanosine triphosphate pyrophosphatase activity"/>
    <property type="evidence" value="ECO:0007669"/>
    <property type="project" value="TreeGrafter"/>
</dbReference>
<evidence type="ECO:0000256" key="16">
    <source>
        <dbReference type="ARBA" id="ARBA00042798"/>
    </source>
</evidence>
<evidence type="ECO:0000313" key="19">
    <source>
        <dbReference type="Proteomes" id="UP000199758"/>
    </source>
</evidence>
<keyword evidence="6" id="KW-0227">DNA damage</keyword>
<evidence type="ECO:0000256" key="1">
    <source>
        <dbReference type="ARBA" id="ARBA00001946"/>
    </source>
</evidence>
<dbReference type="NCBIfam" id="NF006530">
    <property type="entry name" value="PRK08999.1"/>
    <property type="match status" value="1"/>
</dbReference>
<dbReference type="GO" id="GO:0044716">
    <property type="term" value="F:8-oxo-GDP phosphatase activity"/>
    <property type="evidence" value="ECO:0007669"/>
    <property type="project" value="TreeGrafter"/>
</dbReference>
<protein>
    <recommendedName>
        <fullName evidence="13">8-oxo-dGTP diphosphatase</fullName>
        <ecNumber evidence="12">3.6.1.55</ecNumber>
    </recommendedName>
    <alternativeName>
        <fullName evidence="16">7,8-dihydro-8-oxoguanine-triphosphatase</fullName>
    </alternativeName>
    <alternativeName>
        <fullName evidence="15">Mutator protein MutT</fullName>
    </alternativeName>
    <alternativeName>
        <fullName evidence="14">dGTP pyrophosphohydrolase</fullName>
    </alternativeName>
</protein>
<dbReference type="InterPro" id="IPR020476">
    <property type="entry name" value="Nudix_hydrolase"/>
</dbReference>
<dbReference type="InterPro" id="IPR047127">
    <property type="entry name" value="MutT-like"/>
</dbReference>
<dbReference type="EMBL" id="FQWZ01000002">
    <property type="protein sequence ID" value="SHG71664.1"/>
    <property type="molecule type" value="Genomic_DNA"/>
</dbReference>
<dbReference type="PROSITE" id="PS51462">
    <property type="entry name" value="NUDIX"/>
    <property type="match status" value="1"/>
</dbReference>
<dbReference type="InterPro" id="IPR000086">
    <property type="entry name" value="NUDIX_hydrolase_dom"/>
</dbReference>
<dbReference type="InterPro" id="IPR020084">
    <property type="entry name" value="NUDIX_hydrolase_CS"/>
</dbReference>
<feature type="domain" description="Nudix hydrolase" evidence="17">
    <location>
        <begin position="6"/>
        <end position="132"/>
    </location>
</feature>
<evidence type="ECO:0000256" key="6">
    <source>
        <dbReference type="ARBA" id="ARBA00022763"/>
    </source>
</evidence>
<proteinExistence type="inferred from homology"/>
<dbReference type="CDD" id="cd03425">
    <property type="entry name" value="NUDIX_MutT_NudA_like"/>
    <property type="match status" value="1"/>
</dbReference>
<dbReference type="Gene3D" id="3.20.20.70">
    <property type="entry name" value="Aldolase class I"/>
    <property type="match status" value="1"/>
</dbReference>
<dbReference type="SUPFAM" id="SSF51391">
    <property type="entry name" value="Thiamin phosphate synthase"/>
    <property type="match status" value="1"/>
</dbReference>
<dbReference type="InterPro" id="IPR022998">
    <property type="entry name" value="ThiamineP_synth_TenI"/>
</dbReference>
<evidence type="ECO:0000256" key="2">
    <source>
        <dbReference type="ARBA" id="ARBA00005582"/>
    </source>
</evidence>
<dbReference type="GO" id="GO:0009228">
    <property type="term" value="P:thiamine biosynthetic process"/>
    <property type="evidence" value="ECO:0007669"/>
    <property type="project" value="UniProtKB-KW"/>
</dbReference>
<dbReference type="PRINTS" id="PR00502">
    <property type="entry name" value="NUDIXFAMILY"/>
</dbReference>
<evidence type="ECO:0000256" key="7">
    <source>
        <dbReference type="ARBA" id="ARBA00022801"/>
    </source>
</evidence>
<keyword evidence="9" id="KW-0234">DNA repair</keyword>
<gene>
    <name evidence="18" type="ORF">SAMN04488068_1235</name>
</gene>
<evidence type="ECO:0000256" key="13">
    <source>
        <dbReference type="ARBA" id="ARBA00040794"/>
    </source>
</evidence>
<dbReference type="GO" id="GO:0046872">
    <property type="term" value="F:metal ion binding"/>
    <property type="evidence" value="ECO:0007669"/>
    <property type="project" value="UniProtKB-KW"/>
</dbReference>
<dbReference type="GO" id="GO:0044715">
    <property type="term" value="F:8-oxo-dGDP phosphatase activity"/>
    <property type="evidence" value="ECO:0007669"/>
    <property type="project" value="TreeGrafter"/>
</dbReference>
<dbReference type="InterPro" id="IPR013785">
    <property type="entry name" value="Aldolase_TIM"/>
</dbReference>
<keyword evidence="19" id="KW-1185">Reference proteome</keyword>
<dbReference type="Pfam" id="PF14815">
    <property type="entry name" value="NUDIX_4"/>
    <property type="match status" value="1"/>
</dbReference>
<organism evidence="18 19">
    <name type="scientific">Hydrocarboniphaga daqingensis</name>
    <dbReference type="NCBI Taxonomy" id="490188"/>
    <lineage>
        <taxon>Bacteria</taxon>
        <taxon>Pseudomonadati</taxon>
        <taxon>Pseudomonadota</taxon>
        <taxon>Gammaproteobacteria</taxon>
        <taxon>Nevskiales</taxon>
        <taxon>Nevskiaceae</taxon>
        <taxon>Hydrocarboniphaga</taxon>
    </lineage>
</organism>
<dbReference type="InterPro" id="IPR015797">
    <property type="entry name" value="NUDIX_hydrolase-like_dom_sf"/>
</dbReference>
<dbReference type="Gene3D" id="3.90.79.10">
    <property type="entry name" value="Nucleoside Triphosphate Pyrophosphohydrolase"/>
    <property type="match status" value="1"/>
</dbReference>
<dbReference type="PANTHER" id="PTHR47707:SF1">
    <property type="entry name" value="NUDIX HYDROLASE FAMILY PROTEIN"/>
    <property type="match status" value="1"/>
</dbReference>
<dbReference type="RefSeq" id="WP_072895324.1">
    <property type="nucleotide sequence ID" value="NZ_FQWZ01000002.1"/>
</dbReference>
<name>A0A1M5M2X5_9GAMM</name>
<dbReference type="InterPro" id="IPR029119">
    <property type="entry name" value="MutY_C"/>
</dbReference>
<evidence type="ECO:0000256" key="14">
    <source>
        <dbReference type="ARBA" id="ARBA00041592"/>
    </source>
</evidence>
<accession>A0A1M5M2X5</accession>